<feature type="region of interest" description="Disordered" evidence="1">
    <location>
        <begin position="487"/>
        <end position="513"/>
    </location>
</feature>
<evidence type="ECO:0000313" key="3">
    <source>
        <dbReference type="Proteomes" id="UP000830671"/>
    </source>
</evidence>
<gene>
    <name evidence="2" type="ORF">CLUP02_00212</name>
</gene>
<dbReference type="EMBL" id="CP019471">
    <property type="protein sequence ID" value="UQC73567.1"/>
    <property type="molecule type" value="Genomic_DNA"/>
</dbReference>
<feature type="region of interest" description="Disordered" evidence="1">
    <location>
        <begin position="192"/>
        <end position="224"/>
    </location>
</feature>
<organism evidence="2 3">
    <name type="scientific">Colletotrichum lupini</name>
    <dbReference type="NCBI Taxonomy" id="145971"/>
    <lineage>
        <taxon>Eukaryota</taxon>
        <taxon>Fungi</taxon>
        <taxon>Dikarya</taxon>
        <taxon>Ascomycota</taxon>
        <taxon>Pezizomycotina</taxon>
        <taxon>Sordariomycetes</taxon>
        <taxon>Hypocreomycetidae</taxon>
        <taxon>Glomerellales</taxon>
        <taxon>Glomerellaceae</taxon>
        <taxon>Colletotrichum</taxon>
        <taxon>Colletotrichum acutatum species complex</taxon>
    </lineage>
</organism>
<evidence type="ECO:0000313" key="2">
    <source>
        <dbReference type="EMBL" id="UQC73567.1"/>
    </source>
</evidence>
<accession>A0A9Q8W8J8</accession>
<dbReference type="Proteomes" id="UP000830671">
    <property type="component" value="Chromosome 1"/>
</dbReference>
<dbReference type="RefSeq" id="XP_049135221.1">
    <property type="nucleotide sequence ID" value="XM_049279264.1"/>
</dbReference>
<dbReference type="AlphaFoldDB" id="A0A9Q8W8J8"/>
<proteinExistence type="predicted"/>
<name>A0A9Q8W8J8_9PEZI</name>
<sequence>MVPLRSANFAKYLHVQAGNLEHAARGEFSRFLLLTSSTFISISITCKNCKQSARHHEQHTQVQPRRSLIMPCYPQWFTPCYKLSSAQDALNSTKRDGHFKRNQHLGASSLDVLPAEKALDSKVLASFGISLTCARPDSGSLEKTSPSEILRIRVICLLHSVNQRTSLLSFLLSFQSHVVTAFIRRAIRCGSHKETPSPKSPALVDNGCPSPTTSQNHAAEGRRSGVVPNGFIHRDIIASSPLQKDTHSKGFRIRGFLLKAMSSDSGTTPTDIITYIGVPLAVLGVLPILYNTIATLAARSRIRRMLRHARLTALTRSDVVNRVIEVDLPRYAVTPWDRFDHRDEYWSLARHPSSIPGGTWTTFNWRTNTIGLKTQRVEYADQLRQPQVDVTFDELISYLLDLGAVPDAHGWRLLRSTGLWTPVGCTLMQSPDGQHNALTIAPLNDSDGHLSLSVNWSSHWTTRSHESLPPYWVRLVPLPSPAATAIEQDHEKGDDDVNAEPETNSGSIKKKTISPSSSVASISRAAKSNAQNPIACKISSHGLVSAIPEDADHPSTSLYIEHVRIRPGHTAGPWFASAATAYGTSSATILWNYRIPDDVLAFARGSSVPCGVLEVLGVVDGTQTPEWASSHNDTRDNLDLLHRRMRDQMNAIAAEQQMDPVRREQAVRERMRKESDQHMDDVRDRMRLDARRRETRAHEAIQSPKWDAALVATHTLPWLQQQGHLPTDDIITLRSVAAGLLHRMLLDGAFTSALCAVLDAWKAWADNGGMRKSDLEALREGPKALEMFALASVLIAVIRDVGGAAEGSFDLTRRPRRAPSG</sequence>
<reference evidence="2" key="1">
    <citation type="journal article" date="2021" name="Mol. Plant Microbe Interact.">
        <title>Complete Genome Sequence of the Plant-Pathogenic Fungus Colletotrichum lupini.</title>
        <authorList>
            <person name="Baroncelli R."/>
            <person name="Pensec F."/>
            <person name="Da Lio D."/>
            <person name="Boufleur T."/>
            <person name="Vicente I."/>
            <person name="Sarrocco S."/>
            <person name="Picot A."/>
            <person name="Baraldi E."/>
            <person name="Sukno S."/>
            <person name="Thon M."/>
            <person name="Le Floch G."/>
        </authorList>
    </citation>
    <scope>NUCLEOTIDE SEQUENCE</scope>
    <source>
        <strain evidence="2">IMI 504893</strain>
    </source>
</reference>
<evidence type="ECO:0000256" key="1">
    <source>
        <dbReference type="SAM" id="MobiDB-lite"/>
    </source>
</evidence>
<dbReference type="GeneID" id="73334274"/>
<keyword evidence="3" id="KW-1185">Reference proteome</keyword>
<protein>
    <submittedName>
        <fullName evidence="2">Uncharacterized protein</fullName>
    </submittedName>
</protein>
<dbReference type="KEGG" id="clup:CLUP02_00212"/>